<dbReference type="Proteomes" id="UP001201161">
    <property type="component" value="Unassembled WGS sequence"/>
</dbReference>
<evidence type="ECO:0008006" key="3">
    <source>
        <dbReference type="Google" id="ProtNLM"/>
    </source>
</evidence>
<proteinExistence type="predicted"/>
<organism evidence="1 2">
    <name type="scientific">Nocardioides potassii</name>
    <dbReference type="NCBI Taxonomy" id="2911371"/>
    <lineage>
        <taxon>Bacteria</taxon>
        <taxon>Bacillati</taxon>
        <taxon>Actinomycetota</taxon>
        <taxon>Actinomycetes</taxon>
        <taxon>Propionibacteriales</taxon>
        <taxon>Nocardioidaceae</taxon>
        <taxon>Nocardioides</taxon>
    </lineage>
</organism>
<evidence type="ECO:0000313" key="2">
    <source>
        <dbReference type="Proteomes" id="UP001201161"/>
    </source>
</evidence>
<accession>A0ABS9HD86</accession>
<gene>
    <name evidence="1" type="ORF">L2K70_10510</name>
</gene>
<name>A0ABS9HD86_9ACTN</name>
<keyword evidence="2" id="KW-1185">Reference proteome</keyword>
<reference evidence="1 2" key="1">
    <citation type="submission" date="2022-01" db="EMBL/GenBank/DDBJ databases">
        <title>Nocardioides sp. nov., an actinomycete isolated from mining soil.</title>
        <authorList>
            <person name="Liu L."/>
        </authorList>
    </citation>
    <scope>NUCLEOTIDE SEQUENCE [LARGE SCALE GENOMIC DNA]</scope>
    <source>
        <strain evidence="1 2">KLBMP 9356</strain>
    </source>
</reference>
<evidence type="ECO:0000313" key="1">
    <source>
        <dbReference type="EMBL" id="MCF6378038.1"/>
    </source>
</evidence>
<sequence>MAEYAVHSWDLVRGTGASIDLDDSLAETGLAAMQGGLNEENRTGAFGSEVSVPDDASAYERLAAFSGRDPHA</sequence>
<dbReference type="RefSeq" id="WP_236401788.1">
    <property type="nucleotide sequence ID" value="NZ_JAKJHZ010000006.1"/>
</dbReference>
<comment type="caution">
    <text evidence="1">The sequence shown here is derived from an EMBL/GenBank/DDBJ whole genome shotgun (WGS) entry which is preliminary data.</text>
</comment>
<protein>
    <recommendedName>
        <fullName evidence="3">TIGR03086 family protein</fullName>
    </recommendedName>
</protein>
<dbReference type="EMBL" id="JAKJHZ010000006">
    <property type="protein sequence ID" value="MCF6378038.1"/>
    <property type="molecule type" value="Genomic_DNA"/>
</dbReference>